<organism evidence="3 4">
    <name type="scientific">Candidatus Anaerobiospirillum pullicola</name>
    <dbReference type="NCBI Taxonomy" id="2838451"/>
    <lineage>
        <taxon>Bacteria</taxon>
        <taxon>Pseudomonadati</taxon>
        <taxon>Pseudomonadota</taxon>
        <taxon>Gammaproteobacteria</taxon>
        <taxon>Aeromonadales</taxon>
        <taxon>Succinivibrionaceae</taxon>
        <taxon>Anaerobiospirillum</taxon>
    </lineage>
</organism>
<feature type="transmembrane region" description="Helical" evidence="2">
    <location>
        <begin position="229"/>
        <end position="252"/>
    </location>
</feature>
<feature type="transmembrane region" description="Helical" evidence="2">
    <location>
        <begin position="264"/>
        <end position="286"/>
    </location>
</feature>
<dbReference type="Pfam" id="PF13347">
    <property type="entry name" value="MFS_2"/>
    <property type="match status" value="1"/>
</dbReference>
<dbReference type="SUPFAM" id="SSF103473">
    <property type="entry name" value="MFS general substrate transporter"/>
    <property type="match status" value="1"/>
</dbReference>
<reference evidence="3" key="1">
    <citation type="journal article" date="2021" name="PeerJ">
        <title>Extensive microbial diversity within the chicken gut microbiome revealed by metagenomics and culture.</title>
        <authorList>
            <person name="Gilroy R."/>
            <person name="Ravi A."/>
            <person name="Getino M."/>
            <person name="Pursley I."/>
            <person name="Horton D.L."/>
            <person name="Alikhan N.F."/>
            <person name="Baker D."/>
            <person name="Gharbi K."/>
            <person name="Hall N."/>
            <person name="Watson M."/>
            <person name="Adriaenssens E.M."/>
            <person name="Foster-Nyarko E."/>
            <person name="Jarju S."/>
            <person name="Secka A."/>
            <person name="Antonio M."/>
            <person name="Oren A."/>
            <person name="Chaudhuri R.R."/>
            <person name="La Ragione R."/>
            <person name="Hildebrand F."/>
            <person name="Pallen M.J."/>
        </authorList>
    </citation>
    <scope>NUCLEOTIDE SEQUENCE</scope>
    <source>
        <strain evidence="3">378</strain>
    </source>
</reference>
<dbReference type="PANTHER" id="PTHR11328:SF24">
    <property type="entry name" value="MAJOR FACILITATOR SUPERFAMILY (MFS) PROFILE DOMAIN-CONTAINING PROTEIN"/>
    <property type="match status" value="1"/>
</dbReference>
<feature type="transmembrane region" description="Helical" evidence="2">
    <location>
        <begin position="327"/>
        <end position="355"/>
    </location>
</feature>
<protein>
    <submittedName>
        <fullName evidence="3">Glycoside-pentoside-hexuronide (GPH):cation symporter</fullName>
    </submittedName>
</protein>
<dbReference type="NCBIfam" id="TIGR00792">
    <property type="entry name" value="gph"/>
    <property type="match status" value="1"/>
</dbReference>
<accession>A0A948X095</accession>
<comment type="caution">
    <text evidence="3">The sequence shown here is derived from an EMBL/GenBank/DDBJ whole genome shotgun (WGS) entry which is preliminary data.</text>
</comment>
<sequence>MASNKVSMFEKISFGSGDLGCTIIWNVVGMFLTIYYTDDVKISAAAVAAIMLSVRIFDGFSDLVMGYVLDRTNSKLGKARPWILWSSPFMAIFLVLCFAVPDFLGETMKVIYAFLTYFFLTVVVYTACNLSYCALTSFVTDDLQERAGMNSIRFVMTGIGSIVLGYVTPVAAKAFGSYVIICIVYGAVAFALLLLCFFVCKERVKPQPRRPEDKVSAKESLRVLSKNTFFYYLVAFFVLDFANAGITGASGMYLSRYIIQDDAFFGHLTFASVLPQVIACFMFPWIMQWFRGKWNTIIFGYVLYVIGYGMCYLFVGTDMVVGSTAFYILLIGSGIKGIGWGIHLVAMFAMIADVAEYGEWKAGRRLEGATYSVSSFGFKIGLGMGGAVVGAVLSMVNYDASLKVQPQETLEAILTINFTIPLIVSVIGLVISITNNLDKVYPTIMKELMVRRAEEARKFSHEEMDRPHLDKLADNEAK</sequence>
<dbReference type="InterPro" id="IPR001927">
    <property type="entry name" value="Na/Gal_symport"/>
</dbReference>
<dbReference type="GO" id="GO:0015293">
    <property type="term" value="F:symporter activity"/>
    <property type="evidence" value="ECO:0007669"/>
    <property type="project" value="InterPro"/>
</dbReference>
<keyword evidence="2" id="KW-0472">Membrane</keyword>
<dbReference type="GO" id="GO:0005886">
    <property type="term" value="C:plasma membrane"/>
    <property type="evidence" value="ECO:0007669"/>
    <property type="project" value="TreeGrafter"/>
</dbReference>
<evidence type="ECO:0000256" key="1">
    <source>
        <dbReference type="ARBA" id="ARBA00009617"/>
    </source>
</evidence>
<dbReference type="AlphaFoldDB" id="A0A948X095"/>
<dbReference type="Gene3D" id="1.20.1250.20">
    <property type="entry name" value="MFS general substrate transporter like domains"/>
    <property type="match status" value="2"/>
</dbReference>
<dbReference type="PANTHER" id="PTHR11328">
    <property type="entry name" value="MAJOR FACILITATOR SUPERFAMILY DOMAIN-CONTAINING PROTEIN"/>
    <property type="match status" value="1"/>
</dbReference>
<feature type="transmembrane region" description="Helical" evidence="2">
    <location>
        <begin position="82"/>
        <end position="104"/>
    </location>
</feature>
<feature type="transmembrane region" description="Helical" evidence="2">
    <location>
        <begin position="376"/>
        <end position="396"/>
    </location>
</feature>
<feature type="transmembrane region" description="Helical" evidence="2">
    <location>
        <begin position="12"/>
        <end position="36"/>
    </location>
</feature>
<dbReference type="EMBL" id="JAHLFE010000226">
    <property type="protein sequence ID" value="MBU3845352.1"/>
    <property type="molecule type" value="Genomic_DNA"/>
</dbReference>
<dbReference type="InterPro" id="IPR036259">
    <property type="entry name" value="MFS_trans_sf"/>
</dbReference>
<dbReference type="InterPro" id="IPR039672">
    <property type="entry name" value="MFS_2"/>
</dbReference>
<proteinExistence type="inferred from homology"/>
<evidence type="ECO:0000313" key="3">
    <source>
        <dbReference type="EMBL" id="MBU3845352.1"/>
    </source>
</evidence>
<evidence type="ECO:0000313" key="4">
    <source>
        <dbReference type="Proteomes" id="UP000733611"/>
    </source>
</evidence>
<feature type="transmembrane region" description="Helical" evidence="2">
    <location>
        <begin position="151"/>
        <end position="172"/>
    </location>
</feature>
<keyword evidence="2" id="KW-0812">Transmembrane</keyword>
<feature type="transmembrane region" description="Helical" evidence="2">
    <location>
        <begin position="110"/>
        <end position="139"/>
    </location>
</feature>
<keyword evidence="2" id="KW-1133">Transmembrane helix</keyword>
<dbReference type="CDD" id="cd17332">
    <property type="entry name" value="MFS_MelB_like"/>
    <property type="match status" value="1"/>
</dbReference>
<dbReference type="GO" id="GO:0006814">
    <property type="term" value="P:sodium ion transport"/>
    <property type="evidence" value="ECO:0007669"/>
    <property type="project" value="InterPro"/>
</dbReference>
<comment type="similarity">
    <text evidence="1">Belongs to the sodium:galactoside symporter (TC 2.A.2) family.</text>
</comment>
<feature type="transmembrane region" description="Helical" evidence="2">
    <location>
        <begin position="178"/>
        <end position="200"/>
    </location>
</feature>
<feature type="transmembrane region" description="Helical" evidence="2">
    <location>
        <begin position="298"/>
        <end position="315"/>
    </location>
</feature>
<name>A0A948X095_9GAMM</name>
<dbReference type="GO" id="GO:0008643">
    <property type="term" value="P:carbohydrate transport"/>
    <property type="evidence" value="ECO:0007669"/>
    <property type="project" value="InterPro"/>
</dbReference>
<feature type="transmembrane region" description="Helical" evidence="2">
    <location>
        <begin position="42"/>
        <end position="61"/>
    </location>
</feature>
<evidence type="ECO:0000256" key="2">
    <source>
        <dbReference type="SAM" id="Phobius"/>
    </source>
</evidence>
<gene>
    <name evidence="3" type="ORF">H9847_10910</name>
</gene>
<feature type="transmembrane region" description="Helical" evidence="2">
    <location>
        <begin position="416"/>
        <end position="437"/>
    </location>
</feature>
<reference evidence="3" key="2">
    <citation type="submission" date="2021-04" db="EMBL/GenBank/DDBJ databases">
        <authorList>
            <person name="Gilroy R."/>
        </authorList>
    </citation>
    <scope>NUCLEOTIDE SEQUENCE</scope>
    <source>
        <strain evidence="3">378</strain>
    </source>
</reference>
<dbReference type="Proteomes" id="UP000733611">
    <property type="component" value="Unassembled WGS sequence"/>
</dbReference>